<protein>
    <submittedName>
        <fullName evidence="1">Uncharacterized protein</fullName>
    </submittedName>
</protein>
<dbReference type="PATRIC" id="fig|33934.7.peg.1502"/>
<proteinExistence type="predicted"/>
<dbReference type="EMBL" id="LUCQ01000001">
    <property type="protein sequence ID" value="OAO83360.1"/>
    <property type="molecule type" value="Genomic_DNA"/>
</dbReference>
<evidence type="ECO:0000313" key="2">
    <source>
        <dbReference type="Proteomes" id="UP000078336"/>
    </source>
</evidence>
<organism evidence="1 2">
    <name type="scientific">Anoxybacillus flavithermus</name>
    <dbReference type="NCBI Taxonomy" id="33934"/>
    <lineage>
        <taxon>Bacteria</taxon>
        <taxon>Bacillati</taxon>
        <taxon>Bacillota</taxon>
        <taxon>Bacilli</taxon>
        <taxon>Bacillales</taxon>
        <taxon>Anoxybacillaceae</taxon>
        <taxon>Anoxybacillus</taxon>
    </lineage>
</organism>
<comment type="caution">
    <text evidence="1">The sequence shown here is derived from an EMBL/GenBank/DDBJ whole genome shotgun (WGS) entry which is preliminary data.</text>
</comment>
<gene>
    <name evidence="1" type="ORF">TAF16_0014</name>
</gene>
<accession>A0A178TPL1</accession>
<dbReference type="Proteomes" id="UP000078336">
    <property type="component" value="Unassembled WGS sequence"/>
</dbReference>
<name>A0A178TPL1_9BACL</name>
<evidence type="ECO:0000313" key="1">
    <source>
        <dbReference type="EMBL" id="OAO83360.1"/>
    </source>
</evidence>
<sequence>MFNENSGLVKVWVSLVLNGTYTLDQVPKLSNLKEVVTQVVNSMK</sequence>
<dbReference type="AlphaFoldDB" id="A0A178TPL1"/>
<reference evidence="1 2" key="1">
    <citation type="submission" date="2016-03" db="EMBL/GenBank/DDBJ databases">
        <title>Spore heat resistance.</title>
        <authorList>
            <person name="Boekhorst J."/>
            <person name="Berendsen E.M."/>
            <person name="Wells-Bennik M.H."/>
            <person name="Kuipers O.P."/>
        </authorList>
    </citation>
    <scope>NUCLEOTIDE SEQUENCE [LARGE SCALE GENOMIC DNA]</scope>
    <source>
        <strain evidence="1 2">AF16</strain>
    </source>
</reference>
<keyword evidence="2" id="KW-1185">Reference proteome</keyword>